<proteinExistence type="predicted"/>
<evidence type="ECO:0000313" key="3">
    <source>
        <dbReference type="EMBL" id="MUG21518.1"/>
    </source>
</evidence>
<dbReference type="AlphaFoldDB" id="A0A090ZKB5"/>
<dbReference type="Proteomes" id="UP000029278">
    <property type="component" value="Unassembled WGS sequence"/>
</dbReference>
<evidence type="ECO:0000313" key="5">
    <source>
        <dbReference type="Proteomes" id="UP000442469"/>
    </source>
</evidence>
<dbReference type="GeneID" id="77007018"/>
<evidence type="ECO:0000313" key="2">
    <source>
        <dbReference type="EMBL" id="KFN10700.1"/>
    </source>
</evidence>
<dbReference type="EMBL" id="JMQA01000017">
    <property type="protein sequence ID" value="KFN10700.1"/>
    <property type="molecule type" value="Genomic_DNA"/>
</dbReference>
<comment type="caution">
    <text evidence="2">The sequence shown here is derived from an EMBL/GenBank/DDBJ whole genome shotgun (WGS) entry which is preliminary data.</text>
</comment>
<dbReference type="OrthoDB" id="2830399at2"/>
<reference evidence="2 4" key="1">
    <citation type="submission" date="2014-04" db="EMBL/GenBank/DDBJ databases">
        <authorList>
            <person name="Bishop-Lilly K.A."/>
            <person name="Broomall S.M."/>
            <person name="Chain P.S."/>
            <person name="Chertkov O."/>
            <person name="Coyne S.R."/>
            <person name="Daligault H.E."/>
            <person name="Davenport K.W."/>
            <person name="Erkkila T."/>
            <person name="Frey K.G."/>
            <person name="Gibbons H.S."/>
            <person name="Gu W."/>
            <person name="Jaissle J."/>
            <person name="Johnson S.L."/>
            <person name="Koroleva G.I."/>
            <person name="Ladner J.T."/>
            <person name="Lo C.-C."/>
            <person name="Minogue T.D."/>
            <person name="Munk C."/>
            <person name="Palacios G.F."/>
            <person name="Redden C.L."/>
            <person name="Rosenzweig C.N."/>
            <person name="Scholz M.B."/>
            <person name="Teshima H."/>
            <person name="Xu Y."/>
        </authorList>
    </citation>
    <scope>NUCLEOTIDE SEQUENCE [LARGE SCALE GENOMIC DNA]</scope>
    <source>
        <strain evidence="2 4">8244</strain>
    </source>
</reference>
<protein>
    <submittedName>
        <fullName evidence="2">Acetyltransferase family protein</fullName>
    </submittedName>
    <submittedName>
        <fullName evidence="3">GNAT family N-acetyltransferase</fullName>
    </submittedName>
</protein>
<reference evidence="3 5" key="2">
    <citation type="submission" date="2019-11" db="EMBL/GenBank/DDBJ databases">
        <title>Draft genome sequences of five Paenibacillus species of dairy origin.</title>
        <authorList>
            <person name="Olajide A.M."/>
            <person name="Chen S."/>
            <person name="Lapointe G."/>
        </authorList>
    </citation>
    <scope>NUCLEOTIDE SEQUENCE [LARGE SCALE GENOMIC DNA]</scope>
    <source>
        <strain evidence="3 5">3CT49</strain>
    </source>
</reference>
<evidence type="ECO:0000313" key="4">
    <source>
        <dbReference type="Proteomes" id="UP000029278"/>
    </source>
</evidence>
<dbReference type="Proteomes" id="UP000442469">
    <property type="component" value="Unassembled WGS sequence"/>
</dbReference>
<name>A0A090ZKB5_PAEMA</name>
<organism evidence="2 4">
    <name type="scientific">Paenibacillus macerans</name>
    <name type="common">Bacillus macerans</name>
    <dbReference type="NCBI Taxonomy" id="44252"/>
    <lineage>
        <taxon>Bacteria</taxon>
        <taxon>Bacillati</taxon>
        <taxon>Bacillota</taxon>
        <taxon>Bacilli</taxon>
        <taxon>Bacillales</taxon>
        <taxon>Paenibacillaceae</taxon>
        <taxon>Paenibacillus</taxon>
    </lineage>
</organism>
<dbReference type="HOGENOM" id="CLU_1459971_0_0_9"/>
<feature type="domain" description="N-acetyltransferase" evidence="1">
    <location>
        <begin position="6"/>
        <end position="161"/>
    </location>
</feature>
<dbReference type="PROSITE" id="PS51186">
    <property type="entry name" value="GNAT"/>
    <property type="match status" value="1"/>
</dbReference>
<dbReference type="GO" id="GO:0016747">
    <property type="term" value="F:acyltransferase activity, transferring groups other than amino-acyl groups"/>
    <property type="evidence" value="ECO:0007669"/>
    <property type="project" value="InterPro"/>
</dbReference>
<keyword evidence="4" id="KW-1185">Reference proteome</keyword>
<dbReference type="RefSeq" id="WP_036622752.1">
    <property type="nucleotide sequence ID" value="NZ_BGML01000003.1"/>
</dbReference>
<dbReference type="STRING" id="44252.DJ90_3995"/>
<keyword evidence="2" id="KW-0808">Transferase</keyword>
<accession>A0A090ZKB5</accession>
<evidence type="ECO:0000259" key="1">
    <source>
        <dbReference type="PROSITE" id="PS51186"/>
    </source>
</evidence>
<dbReference type="SUPFAM" id="SSF55729">
    <property type="entry name" value="Acyl-CoA N-acyltransferases (Nat)"/>
    <property type="match status" value="1"/>
</dbReference>
<dbReference type="PATRIC" id="fig|44252.3.peg.1097"/>
<dbReference type="EMBL" id="WNZZ01000002">
    <property type="protein sequence ID" value="MUG21518.1"/>
    <property type="molecule type" value="Genomic_DNA"/>
</dbReference>
<dbReference type="Gene3D" id="3.40.630.30">
    <property type="match status" value="1"/>
</dbReference>
<dbReference type="Pfam" id="PF00583">
    <property type="entry name" value="Acetyltransf_1"/>
    <property type="match status" value="1"/>
</dbReference>
<gene>
    <name evidence="2" type="ORF">DJ90_3995</name>
    <name evidence="3" type="ORF">GNQ08_03615</name>
</gene>
<dbReference type="InterPro" id="IPR000182">
    <property type="entry name" value="GNAT_dom"/>
</dbReference>
<dbReference type="InterPro" id="IPR016181">
    <property type="entry name" value="Acyl_CoA_acyltransferase"/>
</dbReference>
<sequence>MQLKFETITYWDETWWERLGPIYREAFPHGSKPEKVLRSMLNKGIACMHAGTLDGEAAAMAVAGFSGPVENRRLILDYMAIRRDLRGKGLGAGFFKQIRDWAASESQVKAIIIEAEADDTEENRSRLKFWERCGFIATSYLHQYIWVPEPYRALYLPLSAGFAVTDDGQSLFRDITSFHHKSFRGH</sequence>